<dbReference type="InterPro" id="IPR006311">
    <property type="entry name" value="TAT_signal"/>
</dbReference>
<dbReference type="PROSITE" id="PS51318">
    <property type="entry name" value="TAT"/>
    <property type="match status" value="1"/>
</dbReference>
<sequence length="227" mass="25532">MWSPTRTEGDESTRRTVNRRSVLKSVGATGLGAVGLRAATGTAAAGETPDQLYFCGCSQVVATGLARTSPLTVYLRATNEGGCRTRTVETPDCKVGGDLEHAFRYTVEAGEAILAVESPDGNVWCNPNQCAQKWLDELTCFESIEGTLRDACTNPSKLDAPRDVFTNRCGTVCSDSNNGNRSKRKRRKKRKRKENGRSEKRKRRRKEEKERRKRKEKRKRERKQPHR</sequence>
<feature type="compositionally biased region" description="Basic residues" evidence="1">
    <location>
        <begin position="181"/>
        <end position="227"/>
    </location>
</feature>
<reference evidence="2 3" key="1">
    <citation type="submission" date="2018-12" db="EMBL/GenBank/DDBJ databases">
        <title>Genome analysis provides insights into bioremediation potentialities of Halogeometricum borinquense strain N11.</title>
        <authorList>
            <person name="Najjari A."/>
            <person name="Youssef N."/>
            <person name="Fhoula I."/>
            <person name="Ben Dhia O."/>
            <person name="Mahjoubi M."/>
            <person name="Ouzari H.I."/>
            <person name="Cherif A."/>
        </authorList>
    </citation>
    <scope>NUCLEOTIDE SEQUENCE [LARGE SCALE GENOMIC DNA]</scope>
    <source>
        <strain evidence="2 3">N11</strain>
    </source>
</reference>
<evidence type="ECO:0000256" key="1">
    <source>
        <dbReference type="SAM" id="MobiDB-lite"/>
    </source>
</evidence>
<protein>
    <submittedName>
        <fullName evidence="2">Uncharacterized protein</fullName>
    </submittedName>
</protein>
<dbReference type="AlphaFoldDB" id="A0A482TIR8"/>
<accession>A0A482TIR8</accession>
<comment type="caution">
    <text evidence="2">The sequence shown here is derived from an EMBL/GenBank/DDBJ whole genome shotgun (WGS) entry which is preliminary data.</text>
</comment>
<organism evidence="2 3">
    <name type="scientific">Halogeometricum borinquense</name>
    <dbReference type="NCBI Taxonomy" id="60847"/>
    <lineage>
        <taxon>Archaea</taxon>
        <taxon>Methanobacteriati</taxon>
        <taxon>Methanobacteriota</taxon>
        <taxon>Stenosarchaea group</taxon>
        <taxon>Halobacteria</taxon>
        <taxon>Halobacteriales</taxon>
        <taxon>Haloferacaceae</taxon>
        <taxon>Halogeometricum</taxon>
    </lineage>
</organism>
<dbReference type="EMBL" id="RZHH01000002">
    <property type="protein sequence ID" value="RYJ12945.1"/>
    <property type="molecule type" value="Genomic_DNA"/>
</dbReference>
<evidence type="ECO:0000313" key="3">
    <source>
        <dbReference type="Proteomes" id="UP000294028"/>
    </source>
</evidence>
<dbReference type="Proteomes" id="UP000294028">
    <property type="component" value="Unassembled WGS sequence"/>
</dbReference>
<evidence type="ECO:0000313" key="2">
    <source>
        <dbReference type="EMBL" id="RYJ12945.1"/>
    </source>
</evidence>
<feature type="region of interest" description="Disordered" evidence="1">
    <location>
        <begin position="176"/>
        <end position="227"/>
    </location>
</feature>
<name>A0A482TIR8_9EURY</name>
<gene>
    <name evidence="2" type="ORF">ELS19_02480</name>
</gene>
<proteinExistence type="predicted"/>